<feature type="region of interest" description="Disordered" evidence="1">
    <location>
        <begin position="112"/>
        <end position="141"/>
    </location>
</feature>
<dbReference type="KEGG" id="phu:Phum_PHUM048750"/>
<sequence length="425" mass="45512">MLKHISMGNGMNGSNSGERTNHSVDSYSSERNLEGSHLDRTFIDRSQNSNHLDRSNHVVCSSGPYLINGHIPVGDGMGPRIPNGHIHTPQSSQPLNVSAQRINHTHALSTLSTSKHSLGGGTSSSVSPVVGTHSTGIGPAPTLKVANGGINISRPTNTSLSRSPNGSILLPSNITNFISKSKEAGVKEMLTSLGLLCLVSLLFALLSLIFLLKITPVSSGEIKDFLRTEQLTIISPEEYVIVYEITLALCSLTLSLNLCCLLVCSVQFLFAVKLVKASENGERTNKYLQKSNTTRICAVGGFFISIPVFLTGIILYTFIQFHSTPAIITSSLIGAGIVFCGCAMVHNVLIWQIEKTNAVRALARQTQSARLAATSGMNLTRTTPEEFLNGGQFSKIKDHHSIHSSGIPQATMDLSGVAHELSTLV</sequence>
<feature type="transmembrane region" description="Helical" evidence="2">
    <location>
        <begin position="190"/>
        <end position="212"/>
    </location>
</feature>
<name>E0VB10_PEDHC</name>
<keyword evidence="5" id="KW-1185">Reference proteome</keyword>
<dbReference type="InParanoid" id="E0VB10"/>
<dbReference type="EnsemblMetazoa" id="PHUM048750-RA">
    <property type="protein sequence ID" value="PHUM048750-PA"/>
    <property type="gene ID" value="PHUM048750"/>
</dbReference>
<dbReference type="PANTHER" id="PTHR39947:SF1">
    <property type="entry name" value="IP19862P"/>
    <property type="match status" value="1"/>
</dbReference>
<feature type="compositionally biased region" description="Low complexity" evidence="1">
    <location>
        <begin position="123"/>
        <end position="136"/>
    </location>
</feature>
<evidence type="ECO:0000313" key="4">
    <source>
        <dbReference type="EnsemblMetazoa" id="PHUM048750-PA"/>
    </source>
</evidence>
<protein>
    <submittedName>
        <fullName evidence="3 4">Uncharacterized protein</fullName>
    </submittedName>
</protein>
<dbReference type="RefSeq" id="XP_002423304.1">
    <property type="nucleotide sequence ID" value="XM_002423259.1"/>
</dbReference>
<feature type="transmembrane region" description="Helical" evidence="2">
    <location>
        <begin position="296"/>
        <end position="319"/>
    </location>
</feature>
<dbReference type="GeneID" id="8232840"/>
<dbReference type="AlphaFoldDB" id="E0VB10"/>
<evidence type="ECO:0000256" key="2">
    <source>
        <dbReference type="SAM" id="Phobius"/>
    </source>
</evidence>
<keyword evidence="2" id="KW-1133">Transmembrane helix</keyword>
<dbReference type="CTD" id="8232840"/>
<dbReference type="Pfam" id="PF15038">
    <property type="entry name" value="Jiraiya"/>
    <property type="match status" value="1"/>
</dbReference>
<evidence type="ECO:0000313" key="5">
    <source>
        <dbReference type="Proteomes" id="UP000009046"/>
    </source>
</evidence>
<reference evidence="3" key="2">
    <citation type="submission" date="2007-04" db="EMBL/GenBank/DDBJ databases">
        <title>The genome of the human body louse.</title>
        <authorList>
            <consortium name="The Human Body Louse Genome Consortium"/>
            <person name="Kirkness E."/>
            <person name="Walenz B."/>
            <person name="Hass B."/>
            <person name="Bruggner R."/>
            <person name="Strausberg R."/>
        </authorList>
    </citation>
    <scope>NUCLEOTIDE SEQUENCE</scope>
    <source>
        <strain evidence="3">USDA</strain>
    </source>
</reference>
<feature type="transmembrane region" description="Helical" evidence="2">
    <location>
        <begin position="245"/>
        <end position="275"/>
    </location>
</feature>
<reference evidence="4" key="3">
    <citation type="submission" date="2021-02" db="UniProtKB">
        <authorList>
            <consortium name="EnsemblMetazoa"/>
        </authorList>
    </citation>
    <scope>IDENTIFICATION</scope>
    <source>
        <strain evidence="4">USDA</strain>
    </source>
</reference>
<accession>E0VB10</accession>
<dbReference type="HOGENOM" id="CLU_039876_1_0_1"/>
<dbReference type="EMBL" id="DS235020">
    <property type="protein sequence ID" value="EEB10566.1"/>
    <property type="molecule type" value="Genomic_DNA"/>
</dbReference>
<dbReference type="VEuPathDB" id="VectorBase:PHUM048750"/>
<dbReference type="Proteomes" id="UP000009046">
    <property type="component" value="Unassembled WGS sequence"/>
</dbReference>
<organism>
    <name type="scientific">Pediculus humanus subsp. corporis</name>
    <name type="common">Body louse</name>
    <dbReference type="NCBI Taxonomy" id="121224"/>
    <lineage>
        <taxon>Eukaryota</taxon>
        <taxon>Metazoa</taxon>
        <taxon>Ecdysozoa</taxon>
        <taxon>Arthropoda</taxon>
        <taxon>Hexapoda</taxon>
        <taxon>Insecta</taxon>
        <taxon>Pterygota</taxon>
        <taxon>Neoptera</taxon>
        <taxon>Paraneoptera</taxon>
        <taxon>Psocodea</taxon>
        <taxon>Troctomorpha</taxon>
        <taxon>Phthiraptera</taxon>
        <taxon>Anoplura</taxon>
        <taxon>Pediculidae</taxon>
        <taxon>Pediculus</taxon>
    </lineage>
</organism>
<feature type="region of interest" description="Disordered" evidence="1">
    <location>
        <begin position="1"/>
        <end position="33"/>
    </location>
</feature>
<keyword evidence="2" id="KW-0472">Membrane</keyword>
<evidence type="ECO:0000256" key="1">
    <source>
        <dbReference type="SAM" id="MobiDB-lite"/>
    </source>
</evidence>
<evidence type="ECO:0000313" key="3">
    <source>
        <dbReference type="EMBL" id="EEB10566.1"/>
    </source>
</evidence>
<gene>
    <name evidence="4" type="primary">8232840</name>
    <name evidence="3" type="ORF">Phum_PHUM048750</name>
</gene>
<dbReference type="InterPro" id="IPR029201">
    <property type="entry name" value="Jiraiya"/>
</dbReference>
<keyword evidence="2" id="KW-0812">Transmembrane</keyword>
<dbReference type="eggNOG" id="KOG4488">
    <property type="taxonomic scope" value="Eukaryota"/>
</dbReference>
<feature type="compositionally biased region" description="Low complexity" evidence="1">
    <location>
        <begin position="1"/>
        <end position="17"/>
    </location>
</feature>
<reference evidence="3" key="1">
    <citation type="submission" date="2007-04" db="EMBL/GenBank/DDBJ databases">
        <title>Annotation of Pediculus humanus corporis strain USDA.</title>
        <authorList>
            <person name="Kirkness E."/>
            <person name="Hannick L."/>
            <person name="Hass B."/>
            <person name="Bruggner R."/>
            <person name="Lawson D."/>
            <person name="Bidwell S."/>
            <person name="Joardar V."/>
            <person name="Caler E."/>
            <person name="Walenz B."/>
            <person name="Inman J."/>
            <person name="Schobel S."/>
            <person name="Galinsky K."/>
            <person name="Amedeo P."/>
            <person name="Strausberg R."/>
        </authorList>
    </citation>
    <scope>NUCLEOTIDE SEQUENCE</scope>
    <source>
        <strain evidence="3">USDA</strain>
    </source>
</reference>
<dbReference type="EMBL" id="AAZO01000571">
    <property type="status" value="NOT_ANNOTATED_CDS"/>
    <property type="molecule type" value="Genomic_DNA"/>
</dbReference>
<feature type="transmembrane region" description="Helical" evidence="2">
    <location>
        <begin position="325"/>
        <end position="350"/>
    </location>
</feature>
<proteinExistence type="predicted"/>
<dbReference type="PANTHER" id="PTHR39947">
    <property type="entry name" value="IP19862P"/>
    <property type="match status" value="1"/>
</dbReference>
<dbReference type="OrthoDB" id="10056560at2759"/>